<accession>A0ACB8DG25</accession>
<proteinExistence type="predicted"/>
<dbReference type="EMBL" id="CM023471">
    <property type="protein sequence ID" value="KAH7966938.1"/>
    <property type="molecule type" value="Genomic_DNA"/>
</dbReference>
<evidence type="ECO:0000313" key="1">
    <source>
        <dbReference type="EMBL" id="KAH7966938.1"/>
    </source>
</evidence>
<keyword evidence="2" id="KW-1185">Reference proteome</keyword>
<reference evidence="1" key="1">
    <citation type="submission" date="2020-05" db="EMBL/GenBank/DDBJ databases">
        <title>Large-scale comparative analyses of tick genomes elucidate their genetic diversity and vector capacities.</title>
        <authorList>
            <person name="Jia N."/>
            <person name="Wang J."/>
            <person name="Shi W."/>
            <person name="Du L."/>
            <person name="Sun Y."/>
            <person name="Zhan W."/>
            <person name="Jiang J."/>
            <person name="Wang Q."/>
            <person name="Zhang B."/>
            <person name="Ji P."/>
            <person name="Sakyi L.B."/>
            <person name="Cui X."/>
            <person name="Yuan T."/>
            <person name="Jiang B."/>
            <person name="Yang W."/>
            <person name="Lam T.T.-Y."/>
            <person name="Chang Q."/>
            <person name="Ding S."/>
            <person name="Wang X."/>
            <person name="Zhu J."/>
            <person name="Ruan X."/>
            <person name="Zhao L."/>
            <person name="Wei J."/>
            <person name="Que T."/>
            <person name="Du C."/>
            <person name="Cheng J."/>
            <person name="Dai P."/>
            <person name="Han X."/>
            <person name="Huang E."/>
            <person name="Gao Y."/>
            <person name="Liu J."/>
            <person name="Shao H."/>
            <person name="Ye R."/>
            <person name="Li L."/>
            <person name="Wei W."/>
            <person name="Wang X."/>
            <person name="Wang C."/>
            <person name="Yang T."/>
            <person name="Huo Q."/>
            <person name="Li W."/>
            <person name="Guo W."/>
            <person name="Chen H."/>
            <person name="Zhou L."/>
            <person name="Ni X."/>
            <person name="Tian J."/>
            <person name="Zhou Y."/>
            <person name="Sheng Y."/>
            <person name="Liu T."/>
            <person name="Pan Y."/>
            <person name="Xia L."/>
            <person name="Li J."/>
            <person name="Zhao F."/>
            <person name="Cao W."/>
        </authorList>
    </citation>
    <scope>NUCLEOTIDE SEQUENCE</scope>
    <source>
        <strain evidence="1">Dsil-2018</strain>
    </source>
</reference>
<evidence type="ECO:0000313" key="2">
    <source>
        <dbReference type="Proteomes" id="UP000821865"/>
    </source>
</evidence>
<gene>
    <name evidence="1" type="ORF">HPB49_020806</name>
</gene>
<protein>
    <submittedName>
        <fullName evidence="1">Uncharacterized protein</fullName>
    </submittedName>
</protein>
<comment type="caution">
    <text evidence="1">The sequence shown here is derived from an EMBL/GenBank/DDBJ whole genome shotgun (WGS) entry which is preliminary data.</text>
</comment>
<organism evidence="1 2">
    <name type="scientific">Dermacentor silvarum</name>
    <name type="common">Tick</name>
    <dbReference type="NCBI Taxonomy" id="543639"/>
    <lineage>
        <taxon>Eukaryota</taxon>
        <taxon>Metazoa</taxon>
        <taxon>Ecdysozoa</taxon>
        <taxon>Arthropoda</taxon>
        <taxon>Chelicerata</taxon>
        <taxon>Arachnida</taxon>
        <taxon>Acari</taxon>
        <taxon>Parasitiformes</taxon>
        <taxon>Ixodida</taxon>
        <taxon>Ixodoidea</taxon>
        <taxon>Ixodidae</taxon>
        <taxon>Rhipicephalinae</taxon>
        <taxon>Dermacentor</taxon>
    </lineage>
</organism>
<name>A0ACB8DG25_DERSI</name>
<sequence length="174" mass="19794">MVFCSVVGCSNRSGSSRRKKKPTNTNFFRIPRIVVDRCERSKMLSTNRRTLWLARINRADLDPQNLNLRVCGAHFVTDDIDTVIVLPERAENTNEEEGDDDNTNAFQRRLRLVKIFLSMLLVRTSPAQHHTRRPPKPSPSFEVLVIADINSPIYAAWVPVSYELVADGNALFTP</sequence>
<dbReference type="Proteomes" id="UP000821865">
    <property type="component" value="Chromosome 2"/>
</dbReference>